<comment type="caution">
    <text evidence="2">The sequence shown here is derived from an EMBL/GenBank/DDBJ whole genome shotgun (WGS) entry which is preliminary data.</text>
</comment>
<evidence type="ECO:0000256" key="1">
    <source>
        <dbReference type="SAM" id="MobiDB-lite"/>
    </source>
</evidence>
<accession>A0A9N9AJT5</accession>
<evidence type="ECO:0000313" key="3">
    <source>
        <dbReference type="Proteomes" id="UP000789739"/>
    </source>
</evidence>
<feature type="compositionally biased region" description="Basic and acidic residues" evidence="1">
    <location>
        <begin position="55"/>
        <end position="64"/>
    </location>
</feature>
<keyword evidence="3" id="KW-1185">Reference proteome</keyword>
<gene>
    <name evidence="2" type="ORF">PBRASI_LOCUS4203</name>
</gene>
<organism evidence="2 3">
    <name type="scientific">Paraglomus brasilianum</name>
    <dbReference type="NCBI Taxonomy" id="144538"/>
    <lineage>
        <taxon>Eukaryota</taxon>
        <taxon>Fungi</taxon>
        <taxon>Fungi incertae sedis</taxon>
        <taxon>Mucoromycota</taxon>
        <taxon>Glomeromycotina</taxon>
        <taxon>Glomeromycetes</taxon>
        <taxon>Paraglomerales</taxon>
        <taxon>Paraglomeraceae</taxon>
        <taxon>Paraglomus</taxon>
    </lineage>
</organism>
<reference evidence="2" key="1">
    <citation type="submission" date="2021-06" db="EMBL/GenBank/DDBJ databases">
        <authorList>
            <person name="Kallberg Y."/>
            <person name="Tangrot J."/>
            <person name="Rosling A."/>
        </authorList>
    </citation>
    <scope>NUCLEOTIDE SEQUENCE</scope>
    <source>
        <strain evidence="2">BR232B</strain>
    </source>
</reference>
<dbReference type="Proteomes" id="UP000789739">
    <property type="component" value="Unassembled WGS sequence"/>
</dbReference>
<evidence type="ECO:0000313" key="2">
    <source>
        <dbReference type="EMBL" id="CAG8532975.1"/>
    </source>
</evidence>
<sequence length="96" mass="10818">MTFLLGIHRRLTDWLRNSDSERETKKSLFKAVIQELNNSSISEDVVVMGGSSDISPHDHRECHKASRNNITPTDKFYKASPLSNPHQRAEAVSVAI</sequence>
<name>A0A9N9AJT5_9GLOM</name>
<proteinExistence type="predicted"/>
<dbReference type="EMBL" id="CAJVPI010000421">
    <property type="protein sequence ID" value="CAG8532975.1"/>
    <property type="molecule type" value="Genomic_DNA"/>
</dbReference>
<dbReference type="AlphaFoldDB" id="A0A9N9AJT5"/>
<protein>
    <submittedName>
        <fullName evidence="2">4130_t:CDS:1</fullName>
    </submittedName>
</protein>
<feature type="region of interest" description="Disordered" evidence="1">
    <location>
        <begin position="48"/>
        <end position="96"/>
    </location>
</feature>